<keyword evidence="5 9" id="KW-0601">Photorespiration</keyword>
<dbReference type="GO" id="GO:0009853">
    <property type="term" value="P:photorespiration"/>
    <property type="evidence" value="ECO:0007669"/>
    <property type="project" value="UniProtKB-UniRule"/>
</dbReference>
<dbReference type="EMBL" id="AB125313">
    <property type="protein sequence ID" value="BAD42334.1"/>
    <property type="molecule type" value="Genomic_DNA"/>
</dbReference>
<dbReference type="PANTHER" id="PTHR31262:SF0">
    <property type="entry name" value="RIBULOSE BISPHOSPHATE CARBOXYLASE SMALL SUBUNIT, CHLOROPLASTIC 1"/>
    <property type="match status" value="1"/>
</dbReference>
<keyword evidence="6 9" id="KW-0120">Carbon dioxide fixation</keyword>
<evidence type="ECO:0000256" key="2">
    <source>
        <dbReference type="ARBA" id="ARBA00022531"/>
    </source>
</evidence>
<dbReference type="InterPro" id="IPR036385">
    <property type="entry name" value="RuBisCO_ssu_sf"/>
</dbReference>
<sequence length="182" mass="20081">MASTIAFSTAAVRVAPITKVNATSTKARTAFVSNGTVKKTTAMLVWTPINNKFFETFSFLPPLSDSEITKQVDYIVRNGWTPCLEFSDPEGAYIGDTNTVRLQGTSAGYQDNRYWSMWKLPMFGCTDGSQVLKEIAGCTKAFPGAYIRLVAFDNQKQVQCTGFLVHRPVGAKEFQPADKRSV</sequence>
<gene>
    <name evidence="12" type="primary">NbrbcS1-2</name>
    <name evidence="9" type="synonym">RBCS</name>
</gene>
<dbReference type="GO" id="GO:0016984">
    <property type="term" value="F:ribulose-bisphosphate carboxylase activity"/>
    <property type="evidence" value="ECO:0007669"/>
    <property type="project" value="UniProtKB-UniRule"/>
</dbReference>
<comment type="subcellular location">
    <subcellularLocation>
        <location evidence="9">Plastid</location>
        <location evidence="9">Chloroplast</location>
    </subcellularLocation>
</comment>
<dbReference type="FunFam" id="3.30.190.10:FF:000001">
    <property type="entry name" value="Ribulose bisphosphate carboxylase small chain, chloroplastic"/>
    <property type="match status" value="1"/>
</dbReference>
<evidence type="ECO:0000256" key="6">
    <source>
        <dbReference type="ARBA" id="ARBA00023300"/>
    </source>
</evidence>
<comment type="subunit">
    <text evidence="7 9 10">Heterohexadecamer of 8 large and 8 small subunits.</text>
</comment>
<evidence type="ECO:0000313" key="12">
    <source>
        <dbReference type="EMBL" id="BAD42334.1"/>
    </source>
</evidence>
<protein>
    <recommendedName>
        <fullName evidence="9">Ribulose bisphosphate carboxylase small subunit, chloroplastic</fullName>
        <shortName evidence="9">RuBisCO small subunit</shortName>
    </recommendedName>
</protein>
<evidence type="ECO:0000256" key="1">
    <source>
        <dbReference type="ARBA" id="ARBA00022528"/>
    </source>
</evidence>
<accession>Q68BK9</accession>
<evidence type="ECO:0000256" key="7">
    <source>
        <dbReference type="ARBA" id="ARBA00038826"/>
    </source>
</evidence>
<dbReference type="SMART" id="SM00961">
    <property type="entry name" value="RuBisCO_small"/>
    <property type="match status" value="1"/>
</dbReference>
<keyword evidence="1 9" id="KW-0150">Chloroplast</keyword>
<proteinExistence type="inferred from homology"/>
<evidence type="ECO:0000256" key="4">
    <source>
        <dbReference type="ARBA" id="ARBA00022640"/>
    </source>
</evidence>
<dbReference type="CDD" id="cd03527">
    <property type="entry name" value="RuBisCO_small"/>
    <property type="match status" value="1"/>
</dbReference>
<dbReference type="GO" id="GO:0019253">
    <property type="term" value="P:reductive pentose-phosphate cycle"/>
    <property type="evidence" value="ECO:0007669"/>
    <property type="project" value="UniProtKB-UniRule"/>
</dbReference>
<dbReference type="Gene3D" id="3.30.190.10">
    <property type="entry name" value="Ribulose bisphosphate carboxylase, small subunit"/>
    <property type="match status" value="1"/>
</dbReference>
<evidence type="ECO:0000256" key="5">
    <source>
        <dbReference type="ARBA" id="ARBA00023238"/>
    </source>
</evidence>
<comment type="miscellaneous">
    <text evidence="9">The basic functional RuBisCO is composed of a large chain homodimer in a 'head-to-tail' conformation. In form I RuBisCO this homodimer is arranged in a barrel-like tetramer with the small subunits forming a tetrameric 'cap' on each end of the 'barrel'.</text>
</comment>
<reference evidence="12" key="1">
    <citation type="journal article" date="2005" name="Phycol. Res.">
        <title>Isolation and molecular characterization of rbcS in the unicellular green alga Nannochloris bacillaris (Chlorophyta, Trebouxiophyceae).</title>
        <authorList>
            <person name="Yamazaki T."/>
            <person name="Yamamot M."/>
            <person name="Sakamoto W."/>
            <person name="Kawano S."/>
        </authorList>
    </citation>
    <scope>NUCLEOTIDE SEQUENCE</scope>
</reference>
<evidence type="ECO:0000256" key="8">
    <source>
        <dbReference type="ARBA" id="ARBA00055447"/>
    </source>
</evidence>
<dbReference type="GO" id="GO:0009507">
    <property type="term" value="C:chloroplast"/>
    <property type="evidence" value="ECO:0007669"/>
    <property type="project" value="UniProtKB-SubCell"/>
</dbReference>
<dbReference type="Pfam" id="PF00101">
    <property type="entry name" value="RuBisCO_small"/>
    <property type="match status" value="1"/>
</dbReference>
<keyword evidence="4 9" id="KW-0934">Plastid</keyword>
<dbReference type="AlphaFoldDB" id="Q68BK9"/>
<organism evidence="12">
    <name type="scientific">Nannochloris bacillaris</name>
    <name type="common">Green alga</name>
    <dbReference type="NCBI Taxonomy" id="76111"/>
    <lineage>
        <taxon>Eukaryota</taxon>
        <taxon>Viridiplantae</taxon>
        <taxon>Chlorophyta</taxon>
        <taxon>core chlorophytes</taxon>
        <taxon>Trebouxiophyceae</taxon>
        <taxon>Chlorellales</taxon>
        <taxon>Chlorellaceae</taxon>
        <taxon>Nannochloris</taxon>
    </lineage>
</organism>
<dbReference type="SUPFAM" id="SSF55239">
    <property type="entry name" value="RuBisCO, small subunit"/>
    <property type="match status" value="1"/>
</dbReference>
<evidence type="ECO:0000256" key="10">
    <source>
        <dbReference type="RuleBase" id="RU003627"/>
    </source>
</evidence>
<keyword evidence="2 9" id="KW-0602">Photosynthesis</keyword>
<dbReference type="PANTHER" id="PTHR31262">
    <property type="entry name" value="RIBULOSE BISPHOSPHATE CARBOXYLASE SMALL CHAIN 1, CHLOROPLASTIC"/>
    <property type="match status" value="1"/>
</dbReference>
<evidence type="ECO:0000259" key="11">
    <source>
        <dbReference type="SMART" id="SM00961"/>
    </source>
</evidence>
<comment type="similarity">
    <text evidence="9 10">Belongs to the RuBisCO small chain family.</text>
</comment>
<dbReference type="HAMAP" id="MF_00859">
    <property type="entry name" value="RuBisCO_S_bact"/>
    <property type="match status" value="1"/>
</dbReference>
<evidence type="ECO:0000256" key="3">
    <source>
        <dbReference type="ARBA" id="ARBA00022567"/>
    </source>
</evidence>
<comment type="function">
    <text evidence="8 9 10">RuBisCO catalyzes two reactions: the carboxylation of D-ribulose 1,5-bisphosphate, the primary event in carbon dioxide fixation, as well as the oxidative fragmentation of the pentose substrate. Both reactions occur simultaneously and in competition at the same active site. Although the small subunit is not catalytic it is essential for maximal activity.</text>
</comment>
<dbReference type="InterPro" id="IPR000894">
    <property type="entry name" value="RuBisCO_ssu_dom"/>
</dbReference>
<dbReference type="InterPro" id="IPR024681">
    <property type="entry name" value="RuBisCO_ssu"/>
</dbReference>
<feature type="domain" description="Ribulose bisphosphate carboxylase small subunit" evidence="11">
    <location>
        <begin position="53"/>
        <end position="168"/>
    </location>
</feature>
<evidence type="ECO:0000256" key="9">
    <source>
        <dbReference type="HAMAP-Rule" id="MF_00860"/>
    </source>
</evidence>
<name>Q68BK9_NANBA</name>
<keyword evidence="3 9" id="KW-0113">Calvin cycle</keyword>
<dbReference type="PRINTS" id="PR00152">
    <property type="entry name" value="RUBISCOSMALL"/>
</dbReference>